<name>A0ABR3F4Z5_9AGAR</name>
<protein>
    <submittedName>
        <fullName evidence="2">Actin binding protein</fullName>
    </submittedName>
</protein>
<reference evidence="2 3" key="1">
    <citation type="submission" date="2024-02" db="EMBL/GenBank/DDBJ databases">
        <title>A draft genome for the cacao thread blight pathogen Marasmius crinis-equi.</title>
        <authorList>
            <person name="Cohen S.P."/>
            <person name="Baruah I.K."/>
            <person name="Amoako-Attah I."/>
            <person name="Bukari Y."/>
            <person name="Meinhardt L.W."/>
            <person name="Bailey B.A."/>
        </authorList>
    </citation>
    <scope>NUCLEOTIDE SEQUENCE [LARGE SCALE GENOMIC DNA]</scope>
    <source>
        <strain evidence="2 3">GH-76</strain>
    </source>
</reference>
<organism evidence="2 3">
    <name type="scientific">Marasmius crinis-equi</name>
    <dbReference type="NCBI Taxonomy" id="585013"/>
    <lineage>
        <taxon>Eukaryota</taxon>
        <taxon>Fungi</taxon>
        <taxon>Dikarya</taxon>
        <taxon>Basidiomycota</taxon>
        <taxon>Agaricomycotina</taxon>
        <taxon>Agaricomycetes</taxon>
        <taxon>Agaricomycetidae</taxon>
        <taxon>Agaricales</taxon>
        <taxon>Marasmiineae</taxon>
        <taxon>Marasmiaceae</taxon>
        <taxon>Marasmius</taxon>
    </lineage>
</organism>
<proteinExistence type="predicted"/>
<feature type="compositionally biased region" description="Polar residues" evidence="1">
    <location>
        <begin position="21"/>
        <end position="33"/>
    </location>
</feature>
<comment type="caution">
    <text evidence="2">The sequence shown here is derived from an EMBL/GenBank/DDBJ whole genome shotgun (WGS) entry which is preliminary data.</text>
</comment>
<keyword evidence="3" id="KW-1185">Reference proteome</keyword>
<accession>A0ABR3F4Z5</accession>
<evidence type="ECO:0000313" key="2">
    <source>
        <dbReference type="EMBL" id="KAL0570246.1"/>
    </source>
</evidence>
<evidence type="ECO:0000313" key="3">
    <source>
        <dbReference type="Proteomes" id="UP001465976"/>
    </source>
</evidence>
<feature type="region of interest" description="Disordered" evidence="1">
    <location>
        <begin position="1"/>
        <end position="33"/>
    </location>
</feature>
<gene>
    <name evidence="2" type="primary">ABP1_8</name>
    <name evidence="2" type="ORF">V5O48_011720</name>
</gene>
<dbReference type="EMBL" id="JBAHYK010000970">
    <property type="protein sequence ID" value="KAL0570246.1"/>
    <property type="molecule type" value="Genomic_DNA"/>
</dbReference>
<feature type="region of interest" description="Disordered" evidence="1">
    <location>
        <begin position="161"/>
        <end position="195"/>
    </location>
</feature>
<evidence type="ECO:0000256" key="1">
    <source>
        <dbReference type="SAM" id="MobiDB-lite"/>
    </source>
</evidence>
<sequence>MKRVDAASGAKYSFQKETPRTLRNQPSNTVSSTLLETSKPALLAAARPVFGGAKPASSVSALAKPVSPAATRPVFGGSGGASAGPAAASQSAAARLPGQVLPTAAKARFPFEPAASLAHAFNMPTKLSTEDERIASAESACKPDSLPPRKKLRNPFVQLEQQSQQQESVQAKPMPKVGMTRSKRHAAAKRERGEEEIRNWEAGVRVLQGRHICTRNVSLDFND</sequence>
<dbReference type="Proteomes" id="UP001465976">
    <property type="component" value="Unassembled WGS sequence"/>
</dbReference>
<feature type="compositionally biased region" description="Low complexity" evidence="1">
    <location>
        <begin position="161"/>
        <end position="170"/>
    </location>
</feature>